<evidence type="ECO:0000256" key="3">
    <source>
        <dbReference type="ARBA" id="ARBA00022630"/>
    </source>
</evidence>
<evidence type="ECO:0000256" key="1">
    <source>
        <dbReference type="ARBA" id="ARBA00005862"/>
    </source>
</evidence>
<keyword evidence="5 7" id="KW-0157">Chromophore</keyword>
<dbReference type="PANTHER" id="PTHR11455">
    <property type="entry name" value="CRYPTOCHROME"/>
    <property type="match status" value="1"/>
</dbReference>
<dbReference type="EMBL" id="CP033578">
    <property type="protein sequence ID" value="AYV24880.1"/>
    <property type="molecule type" value="Genomic_DNA"/>
</dbReference>
<dbReference type="NCBIfam" id="TIGR02765">
    <property type="entry name" value="crypto_DASH"/>
    <property type="match status" value="1"/>
</dbReference>
<dbReference type="SUPFAM" id="SSF48173">
    <property type="entry name" value="Cryptochrome/photolyase FAD-binding domain"/>
    <property type="match status" value="1"/>
</dbReference>
<dbReference type="InterPro" id="IPR014729">
    <property type="entry name" value="Rossmann-like_a/b/a_fold"/>
</dbReference>
<dbReference type="PRINTS" id="PR00147">
    <property type="entry name" value="DNAPHOTLYASE"/>
</dbReference>
<evidence type="ECO:0000259" key="8">
    <source>
        <dbReference type="PROSITE" id="PS51645"/>
    </source>
</evidence>
<keyword evidence="3 6" id="KW-0285">Flavoprotein</keyword>
<dbReference type="GO" id="GO:0003913">
    <property type="term" value="F:DNA photolyase activity"/>
    <property type="evidence" value="ECO:0007669"/>
    <property type="project" value="InterPro"/>
</dbReference>
<dbReference type="Gene3D" id="1.10.579.10">
    <property type="entry name" value="DNA Cyclobutane Dipyrimidine Photolyase, subunit A, domain 3"/>
    <property type="match status" value="1"/>
</dbReference>
<dbReference type="PROSITE" id="PS51645">
    <property type="entry name" value="PHR_CRY_ALPHA_BETA"/>
    <property type="match status" value="1"/>
</dbReference>
<evidence type="ECO:0000256" key="2">
    <source>
        <dbReference type="ARBA" id="ARBA00017881"/>
    </source>
</evidence>
<dbReference type="RefSeq" id="WP_124942220.1">
    <property type="nucleotide sequence ID" value="NZ_CP033578.1"/>
</dbReference>
<dbReference type="InterPro" id="IPR014133">
    <property type="entry name" value="Cry_DASH"/>
</dbReference>
<dbReference type="Gene3D" id="1.25.40.80">
    <property type="match status" value="1"/>
</dbReference>
<dbReference type="GO" id="GO:0000719">
    <property type="term" value="P:photoreactive repair"/>
    <property type="evidence" value="ECO:0007669"/>
    <property type="project" value="TreeGrafter"/>
</dbReference>
<dbReference type="Pfam" id="PF03441">
    <property type="entry name" value="FAD_binding_7"/>
    <property type="match status" value="1"/>
</dbReference>
<comment type="cofactor">
    <cofactor evidence="6 7">
        <name>FAD</name>
        <dbReference type="ChEBI" id="CHEBI:57692"/>
    </cofactor>
    <text evidence="6 7">Binds 1 FAD per subunit.</text>
</comment>
<dbReference type="InterPro" id="IPR005101">
    <property type="entry name" value="Cryptochr/Photolyase_FAD-bd"/>
</dbReference>
<proteinExistence type="inferred from homology"/>
<feature type="binding site" evidence="6">
    <location>
        <position position="230"/>
    </location>
    <ligand>
        <name>FAD</name>
        <dbReference type="ChEBI" id="CHEBI:57692"/>
    </ligand>
</feature>
<protein>
    <recommendedName>
        <fullName evidence="2 7">Cryptochrome DASH</fullName>
    </recommendedName>
</protein>
<evidence type="ECO:0000256" key="6">
    <source>
        <dbReference type="PIRSR" id="PIRSR602081-1"/>
    </source>
</evidence>
<comment type="function">
    <text evidence="7">May have a photoreceptor function.</text>
</comment>
<keyword evidence="4 6" id="KW-0274">FAD</keyword>
<feature type="binding site" evidence="6">
    <location>
        <begin position="380"/>
        <end position="382"/>
    </location>
    <ligand>
        <name>FAD</name>
        <dbReference type="ChEBI" id="CHEBI:57692"/>
    </ligand>
</feature>
<dbReference type="AlphaFoldDB" id="A0A3G4VJD3"/>
<dbReference type="GO" id="GO:0071949">
    <property type="term" value="F:FAD binding"/>
    <property type="evidence" value="ECO:0007669"/>
    <property type="project" value="TreeGrafter"/>
</dbReference>
<dbReference type="GO" id="GO:0003677">
    <property type="term" value="F:DNA binding"/>
    <property type="evidence" value="ECO:0007669"/>
    <property type="project" value="TreeGrafter"/>
</dbReference>
<evidence type="ECO:0000313" key="10">
    <source>
        <dbReference type="Proteomes" id="UP000279760"/>
    </source>
</evidence>
<dbReference type="Pfam" id="PF00875">
    <property type="entry name" value="DNA_photolyase"/>
    <property type="match status" value="1"/>
</dbReference>
<dbReference type="Proteomes" id="UP000279760">
    <property type="component" value="Chromosome 2"/>
</dbReference>
<evidence type="ECO:0000313" key="9">
    <source>
        <dbReference type="EMBL" id="AYV24880.1"/>
    </source>
</evidence>
<evidence type="ECO:0000256" key="4">
    <source>
        <dbReference type="ARBA" id="ARBA00022827"/>
    </source>
</evidence>
<feature type="binding site" evidence="6">
    <location>
        <begin position="243"/>
        <end position="247"/>
    </location>
    <ligand>
        <name>FAD</name>
        <dbReference type="ChEBI" id="CHEBI:57692"/>
    </ligand>
</feature>
<comment type="cofactor">
    <cofactor evidence="7">
        <name>(6R)-5,10-methylene-5,6,7,8-tetrahydrofolate</name>
        <dbReference type="ChEBI" id="CHEBI:15636"/>
    </cofactor>
    <text evidence="7">Binds 1 5,10-methenyltetrahydrofolate (MTHF) per subunit.</text>
</comment>
<dbReference type="InterPro" id="IPR002081">
    <property type="entry name" value="Cryptochrome/DNA_photolyase_1"/>
</dbReference>
<accession>A0A3G4VJD3</accession>
<evidence type="ECO:0000256" key="5">
    <source>
        <dbReference type="ARBA" id="ARBA00022991"/>
    </source>
</evidence>
<organism evidence="9 10">
    <name type="scientific">Vibrio mediterranei</name>
    <dbReference type="NCBI Taxonomy" id="689"/>
    <lineage>
        <taxon>Bacteria</taxon>
        <taxon>Pseudomonadati</taxon>
        <taxon>Pseudomonadota</taxon>
        <taxon>Gammaproteobacteria</taxon>
        <taxon>Vibrionales</taxon>
        <taxon>Vibrionaceae</taxon>
        <taxon>Vibrio</taxon>
    </lineage>
</organism>
<dbReference type="SUPFAM" id="SSF52425">
    <property type="entry name" value="Cryptochrome/photolyase, N-terminal domain"/>
    <property type="match status" value="1"/>
</dbReference>
<dbReference type="PANTHER" id="PTHR11455:SF22">
    <property type="entry name" value="CRYPTOCHROME DASH"/>
    <property type="match status" value="1"/>
</dbReference>
<feature type="domain" description="Photolyase/cryptochrome alpha/beta" evidence="8">
    <location>
        <begin position="4"/>
        <end position="139"/>
    </location>
</feature>
<dbReference type="InterPro" id="IPR006050">
    <property type="entry name" value="DNA_photolyase_N"/>
</dbReference>
<evidence type="ECO:0000256" key="7">
    <source>
        <dbReference type="RuleBase" id="RU367151"/>
    </source>
</evidence>
<reference evidence="9 10" key="1">
    <citation type="submission" date="2018-11" db="EMBL/GenBank/DDBJ databases">
        <title>Complete Genome Sequence of Vbrio mediterranei 117-T6: a Potential Pathogen Bacteria Isolated from the Conchocelis of Pyropia.</title>
        <authorList>
            <person name="Liu Q."/>
        </authorList>
    </citation>
    <scope>NUCLEOTIDE SEQUENCE [LARGE SCALE GENOMIC DNA]</scope>
    <source>
        <strain evidence="9 10">117-T6</strain>
    </source>
</reference>
<comment type="similarity">
    <text evidence="1 7">Belongs to the DNA photolyase class-1 family.</text>
</comment>
<dbReference type="InterPro" id="IPR036155">
    <property type="entry name" value="Crypto/Photolyase_N_sf"/>
</dbReference>
<dbReference type="Gene3D" id="3.40.50.620">
    <property type="entry name" value="HUPs"/>
    <property type="match status" value="1"/>
</dbReference>
<gene>
    <name evidence="9" type="ORF">ECB94_20005</name>
</gene>
<sequence length="446" mass="51897">MSKRRGIYWFNHDLRLHDNKLLQKASEHVDRLHCVYFDELKTMYDRRFLPVEIDDSAKREFKMQALGELNQSLMQLGQVLHQVSVTSLDEAVSQLEQMFDYYSITDLYVANSASWYIDYVVTKALLKRTDIVLHRDDTESLFHQTLLPFDLEDLPHSFTRFKNKMESIVVPSPSQTTTKLPRPMNNRDGLPASYGCEPSSLKLHSSVRGGELAGLGHVRDYFATQAALSYKSTRNELDNWSSSTKFSLWLANGNVSPRAVVNQLHRFEQKHGSNESTYWILFELLWREYFHWYSHKYGAKLFAFGGIQDKRPLTTFYASRLRQWVEGNTPFPIVNACMNQLRETGYMSNRGRQLVASCLVHELSLDWRYGACYFQHMLIDYDVGSNWGNWQYLAGVGADPRGNRKFDLDKQSQLYDPESVFIRKWKGDRPNSSLNAVDMTDWPIQD</sequence>
<name>A0A3G4VJD3_9VIBR</name>
<dbReference type="InterPro" id="IPR036134">
    <property type="entry name" value="Crypto/Photolyase_FAD-like_sf"/>
</dbReference>